<reference evidence="2 3" key="1">
    <citation type="submission" date="2014-09" db="EMBL/GenBank/DDBJ databases">
        <authorList>
            <person name="Magalhaes I.L.F."/>
            <person name="Oliveira U."/>
            <person name="Santos F.R."/>
            <person name="Vidigal T.H.D.A."/>
            <person name="Brescovit A.D."/>
            <person name="Santos A.J."/>
        </authorList>
    </citation>
    <scope>NUCLEOTIDE SEQUENCE [LARGE SCALE GENOMIC DNA]</scope>
</reference>
<organism evidence="2 3">
    <name type="scientific">Ceraceosorus bombacis</name>
    <dbReference type="NCBI Taxonomy" id="401625"/>
    <lineage>
        <taxon>Eukaryota</taxon>
        <taxon>Fungi</taxon>
        <taxon>Dikarya</taxon>
        <taxon>Basidiomycota</taxon>
        <taxon>Ustilaginomycotina</taxon>
        <taxon>Exobasidiomycetes</taxon>
        <taxon>Ceraceosorales</taxon>
        <taxon>Ceraceosoraceae</taxon>
        <taxon>Ceraceosorus</taxon>
    </lineage>
</organism>
<dbReference type="Proteomes" id="UP000054845">
    <property type="component" value="Unassembled WGS sequence"/>
</dbReference>
<dbReference type="EMBL" id="CCYA01000265">
    <property type="protein sequence ID" value="CEH17816.1"/>
    <property type="molecule type" value="Genomic_DNA"/>
</dbReference>
<evidence type="ECO:0000256" key="1">
    <source>
        <dbReference type="SAM" id="MobiDB-lite"/>
    </source>
</evidence>
<accession>A0A0P1BPV1</accession>
<feature type="region of interest" description="Disordered" evidence="1">
    <location>
        <begin position="1"/>
        <end position="22"/>
    </location>
</feature>
<protein>
    <submittedName>
        <fullName evidence="2">Uncharacterized protein</fullName>
    </submittedName>
</protein>
<evidence type="ECO:0000313" key="3">
    <source>
        <dbReference type="Proteomes" id="UP000054845"/>
    </source>
</evidence>
<keyword evidence="3" id="KW-1185">Reference proteome</keyword>
<dbReference type="AlphaFoldDB" id="A0A0P1BPV1"/>
<proteinExistence type="predicted"/>
<name>A0A0P1BPV1_9BASI</name>
<sequence length="108" mass="12018">MEGVKEDRFPTVGADAPFDDVDRASHTSLYANGKVNHDVELQQISLVAAFSKSRSGPPPHSTSSTLRGNLNCNWSGNQYRSLSKQNAAHALLRTHKQMMKHQERDLDD</sequence>
<evidence type="ECO:0000313" key="2">
    <source>
        <dbReference type="EMBL" id="CEH17816.1"/>
    </source>
</evidence>